<dbReference type="GO" id="GO:0004222">
    <property type="term" value="F:metalloendopeptidase activity"/>
    <property type="evidence" value="ECO:0007669"/>
    <property type="project" value="InterPro"/>
</dbReference>
<keyword evidence="8 12" id="KW-1133">Transmembrane helix</keyword>
<sequence>MKWLKGITLFLIANVLIYLTLSVTASILINVVLPAFGIDVRGVFSQQLLVWSLVIGFGGAFISLLFSKQMARAMLHCQQITEPRSHAEQVIYGSVKEIADRLHVTMPEVWVYDAPDPNAFATGPSKNNSMVAVSTGLLQNLKEDEVKAVLAHEMGHVFNGDMFTTTILAGLMNTFVYYISNMLASMVGQPSGDREEGGSTGNPILAMVVYFFLQIVLSFLAMIVVSWHSRRREYEADAFSAKVYGKQSMIGALQGIDRWVNRTQFEYTNQDALATMKISGTSSGVMALLATHPPIEARIAALQQL</sequence>
<comment type="cofactor">
    <cofactor evidence="11">
        <name>Zn(2+)</name>
        <dbReference type="ChEBI" id="CHEBI:29105"/>
    </cofactor>
    <text evidence="11">Binds 1 zinc ion per subunit.</text>
</comment>
<dbReference type="EMBL" id="LT828648">
    <property type="protein sequence ID" value="SLM48436.1"/>
    <property type="molecule type" value="Genomic_DNA"/>
</dbReference>
<evidence type="ECO:0000313" key="15">
    <source>
        <dbReference type="Proteomes" id="UP000192042"/>
    </source>
</evidence>
<feature type="transmembrane region" description="Helical" evidence="12">
    <location>
        <begin position="48"/>
        <end position="66"/>
    </location>
</feature>
<evidence type="ECO:0000256" key="5">
    <source>
        <dbReference type="ARBA" id="ARBA00022723"/>
    </source>
</evidence>
<evidence type="ECO:0000256" key="7">
    <source>
        <dbReference type="ARBA" id="ARBA00022833"/>
    </source>
</evidence>
<gene>
    <name evidence="14" type="primary">htpX</name>
    <name evidence="14" type="ORF">NSJP_2264</name>
</gene>
<keyword evidence="3 11" id="KW-0645">Protease</keyword>
<dbReference type="InterPro" id="IPR001915">
    <property type="entry name" value="Peptidase_M48"/>
</dbReference>
<comment type="similarity">
    <text evidence="11">Belongs to the peptidase M48 family.</text>
</comment>
<evidence type="ECO:0000256" key="11">
    <source>
        <dbReference type="RuleBase" id="RU003983"/>
    </source>
</evidence>
<dbReference type="PANTHER" id="PTHR43221:SF1">
    <property type="entry name" value="PROTEASE HTPX"/>
    <property type="match status" value="1"/>
</dbReference>
<dbReference type="GO" id="GO:0006508">
    <property type="term" value="P:proteolysis"/>
    <property type="evidence" value="ECO:0007669"/>
    <property type="project" value="UniProtKB-KW"/>
</dbReference>
<evidence type="ECO:0000313" key="14">
    <source>
        <dbReference type="EMBL" id="SLM48436.1"/>
    </source>
</evidence>
<dbReference type="Proteomes" id="UP000192042">
    <property type="component" value="Chromosome I"/>
</dbReference>
<dbReference type="AlphaFoldDB" id="A0A1W1I602"/>
<organism evidence="14 15">
    <name type="scientific">Nitrospira japonica</name>
    <dbReference type="NCBI Taxonomy" id="1325564"/>
    <lineage>
        <taxon>Bacteria</taxon>
        <taxon>Pseudomonadati</taxon>
        <taxon>Nitrospirota</taxon>
        <taxon>Nitrospiria</taxon>
        <taxon>Nitrospirales</taxon>
        <taxon>Nitrospiraceae</taxon>
        <taxon>Nitrospira</taxon>
    </lineage>
</organism>
<evidence type="ECO:0000256" key="9">
    <source>
        <dbReference type="ARBA" id="ARBA00023049"/>
    </source>
</evidence>
<dbReference type="Gene3D" id="3.30.2010.10">
    <property type="entry name" value="Metalloproteases ('zincins'), catalytic domain"/>
    <property type="match status" value="1"/>
</dbReference>
<dbReference type="STRING" id="1325564.NSJP_2264"/>
<keyword evidence="4 12" id="KW-0812">Transmembrane</keyword>
<evidence type="ECO:0000256" key="4">
    <source>
        <dbReference type="ARBA" id="ARBA00022692"/>
    </source>
</evidence>
<dbReference type="RefSeq" id="WP_080886817.1">
    <property type="nucleotide sequence ID" value="NZ_LT828648.1"/>
</dbReference>
<keyword evidence="7 11" id="KW-0862">Zinc</keyword>
<dbReference type="PANTHER" id="PTHR43221">
    <property type="entry name" value="PROTEASE HTPX"/>
    <property type="match status" value="1"/>
</dbReference>
<dbReference type="KEGG" id="nja:NSJP_2264"/>
<dbReference type="OrthoDB" id="15218at2"/>
<dbReference type="NCBIfam" id="NF003965">
    <property type="entry name" value="PRK05457.1"/>
    <property type="match status" value="1"/>
</dbReference>
<dbReference type="GO" id="GO:0005886">
    <property type="term" value="C:plasma membrane"/>
    <property type="evidence" value="ECO:0007669"/>
    <property type="project" value="UniProtKB-SubCell"/>
</dbReference>
<comment type="subcellular location">
    <subcellularLocation>
        <location evidence="1">Cell membrane</location>
        <topology evidence="1">Multi-pass membrane protein</topology>
    </subcellularLocation>
</comment>
<name>A0A1W1I602_9BACT</name>
<reference evidence="14 15" key="1">
    <citation type="submission" date="2017-03" db="EMBL/GenBank/DDBJ databases">
        <authorList>
            <person name="Afonso C.L."/>
            <person name="Miller P.J."/>
            <person name="Scott M.A."/>
            <person name="Spackman E."/>
            <person name="Goraichik I."/>
            <person name="Dimitrov K.M."/>
            <person name="Suarez D.L."/>
            <person name="Swayne D.E."/>
        </authorList>
    </citation>
    <scope>NUCLEOTIDE SEQUENCE [LARGE SCALE GENOMIC DNA]</scope>
    <source>
        <strain evidence="14">Genome sequencing of Nitrospira japonica strain NJ11</strain>
    </source>
</reference>
<dbReference type="Pfam" id="PF01435">
    <property type="entry name" value="Peptidase_M48"/>
    <property type="match status" value="1"/>
</dbReference>
<keyword evidence="9 11" id="KW-0482">Metalloprotease</keyword>
<evidence type="ECO:0000256" key="12">
    <source>
        <dbReference type="SAM" id="Phobius"/>
    </source>
</evidence>
<proteinExistence type="inferred from homology"/>
<keyword evidence="5" id="KW-0479">Metal-binding</keyword>
<dbReference type="EC" id="3.4.24.-" evidence="14"/>
<feature type="transmembrane region" description="Helical" evidence="12">
    <location>
        <begin position="204"/>
        <end position="225"/>
    </location>
</feature>
<keyword evidence="15" id="KW-1185">Reference proteome</keyword>
<evidence type="ECO:0000259" key="13">
    <source>
        <dbReference type="Pfam" id="PF01435"/>
    </source>
</evidence>
<accession>A0A1W1I602</accession>
<feature type="domain" description="Peptidase M48" evidence="13">
    <location>
        <begin position="94"/>
        <end position="304"/>
    </location>
</feature>
<evidence type="ECO:0000256" key="8">
    <source>
        <dbReference type="ARBA" id="ARBA00022989"/>
    </source>
</evidence>
<keyword evidence="2" id="KW-1003">Cell membrane</keyword>
<feature type="transmembrane region" description="Helical" evidence="12">
    <location>
        <begin position="7"/>
        <end position="36"/>
    </location>
</feature>
<evidence type="ECO:0000256" key="6">
    <source>
        <dbReference type="ARBA" id="ARBA00022801"/>
    </source>
</evidence>
<dbReference type="GO" id="GO:0046872">
    <property type="term" value="F:metal ion binding"/>
    <property type="evidence" value="ECO:0007669"/>
    <property type="project" value="UniProtKB-KW"/>
</dbReference>
<protein>
    <submittedName>
        <fullName evidence="14">Protease HtpX homolog</fullName>
        <ecNumber evidence="14">3.4.24.-</ecNumber>
    </submittedName>
</protein>
<evidence type="ECO:0000256" key="3">
    <source>
        <dbReference type="ARBA" id="ARBA00022670"/>
    </source>
</evidence>
<feature type="transmembrane region" description="Helical" evidence="12">
    <location>
        <begin position="162"/>
        <end position="184"/>
    </location>
</feature>
<evidence type="ECO:0000256" key="1">
    <source>
        <dbReference type="ARBA" id="ARBA00004651"/>
    </source>
</evidence>
<dbReference type="InterPro" id="IPR050083">
    <property type="entry name" value="HtpX_protease"/>
</dbReference>
<evidence type="ECO:0000256" key="2">
    <source>
        <dbReference type="ARBA" id="ARBA00022475"/>
    </source>
</evidence>
<evidence type="ECO:0000256" key="10">
    <source>
        <dbReference type="ARBA" id="ARBA00023136"/>
    </source>
</evidence>
<keyword evidence="6 11" id="KW-0378">Hydrolase</keyword>
<keyword evidence="10 12" id="KW-0472">Membrane</keyword>
<dbReference type="CDD" id="cd07335">
    <property type="entry name" value="M48B_HtpX_like"/>
    <property type="match status" value="1"/>
</dbReference>